<evidence type="ECO:0000313" key="7">
    <source>
        <dbReference type="EMBL" id="KAJ3478170.1"/>
    </source>
</evidence>
<evidence type="ECO:0000259" key="6">
    <source>
        <dbReference type="PROSITE" id="PS51387"/>
    </source>
</evidence>
<dbReference type="PROSITE" id="PS51387">
    <property type="entry name" value="FAD_PCMH"/>
    <property type="match status" value="1"/>
</dbReference>
<dbReference type="InterPro" id="IPR016166">
    <property type="entry name" value="FAD-bd_PCMH"/>
</dbReference>
<dbReference type="InterPro" id="IPR006094">
    <property type="entry name" value="Oxid_FAD_bind_N"/>
</dbReference>
<dbReference type="InterPro" id="IPR012951">
    <property type="entry name" value="BBE"/>
</dbReference>
<name>A0AAD5UW89_9APHY</name>
<reference evidence="7" key="1">
    <citation type="submission" date="2022-07" db="EMBL/GenBank/DDBJ databases">
        <title>Genome Sequence of Physisporinus lineatus.</title>
        <authorList>
            <person name="Buettner E."/>
        </authorList>
    </citation>
    <scope>NUCLEOTIDE SEQUENCE</scope>
    <source>
        <strain evidence="7">VT162</strain>
    </source>
</reference>
<dbReference type="Gene3D" id="3.40.462.20">
    <property type="match status" value="1"/>
</dbReference>
<dbReference type="Pfam" id="PF01565">
    <property type="entry name" value="FAD_binding_4"/>
    <property type="match status" value="1"/>
</dbReference>
<dbReference type="Pfam" id="PF08031">
    <property type="entry name" value="BBE"/>
    <property type="match status" value="1"/>
</dbReference>
<dbReference type="Gene3D" id="3.30.43.10">
    <property type="entry name" value="Uridine Diphospho-n-acetylenolpyruvylglucosamine Reductase, domain 2"/>
    <property type="match status" value="1"/>
</dbReference>
<dbReference type="GO" id="GO:0071949">
    <property type="term" value="F:FAD binding"/>
    <property type="evidence" value="ECO:0007669"/>
    <property type="project" value="InterPro"/>
</dbReference>
<keyword evidence="5" id="KW-0560">Oxidoreductase</keyword>
<gene>
    <name evidence="7" type="ORF">NLI96_g9951</name>
</gene>
<accession>A0AAD5UW89</accession>
<dbReference type="Gene3D" id="3.30.465.10">
    <property type="match status" value="1"/>
</dbReference>
<dbReference type="AlphaFoldDB" id="A0AAD5UW89"/>
<organism evidence="7 8">
    <name type="scientific">Meripilus lineatus</name>
    <dbReference type="NCBI Taxonomy" id="2056292"/>
    <lineage>
        <taxon>Eukaryota</taxon>
        <taxon>Fungi</taxon>
        <taxon>Dikarya</taxon>
        <taxon>Basidiomycota</taxon>
        <taxon>Agaricomycotina</taxon>
        <taxon>Agaricomycetes</taxon>
        <taxon>Polyporales</taxon>
        <taxon>Meripilaceae</taxon>
        <taxon>Meripilus</taxon>
    </lineage>
</organism>
<dbReference type="PANTHER" id="PTHR42973:SF39">
    <property type="entry name" value="FAD-BINDING PCMH-TYPE DOMAIN-CONTAINING PROTEIN"/>
    <property type="match status" value="1"/>
</dbReference>
<evidence type="ECO:0000313" key="8">
    <source>
        <dbReference type="Proteomes" id="UP001212997"/>
    </source>
</evidence>
<comment type="cofactor">
    <cofactor evidence="1">
        <name>FAD</name>
        <dbReference type="ChEBI" id="CHEBI:57692"/>
    </cofactor>
</comment>
<evidence type="ECO:0000256" key="5">
    <source>
        <dbReference type="ARBA" id="ARBA00023002"/>
    </source>
</evidence>
<dbReference type="InterPro" id="IPR050416">
    <property type="entry name" value="FAD-linked_Oxidoreductase"/>
</dbReference>
<sequence length="460" mass="49605">MADFESFRKEFKGDIVTPADAGYVEAIERWAHNAVRRAAIVAFVKDPQDVVTALKYARAAKLPLAIRGGGHSASGASSSEGGLVIDLSRYINGATVDAEKKLAYVGGGAVWKTVDLAAIKHGLATVGGTVNHTGVGGLIVGGGYGWLSSQYGLAIDNLATVVVADGRILTASDTENSDLFWGIRGGGSNFGVVTEFVLKLYPQRSTVYFGPLIFPPPMIPQIGVALDDWWNATKAGVGESVLGMLTRAPDGNPVAVVSLFYNGTAEEGRKHFKAFFDLKPIADLSKEIPFEELNAATNHMAIPGLNYYMTGTPLSSKLSNDFTIEHLEKTVALSEKGGIETAILFEWWPNRQINSVAPDATPYRRNLNANSLIIVTWKEESQELAERAKQAAASIKSFMPEGQGYGNYNITLQDEGPQQSGPTAGKAHGLFGEYYPRLQAVKKEYDPDVIFNKWFPITPA</sequence>
<dbReference type="PANTHER" id="PTHR42973">
    <property type="entry name" value="BINDING OXIDOREDUCTASE, PUTATIVE (AFU_ORTHOLOGUE AFUA_1G17690)-RELATED"/>
    <property type="match status" value="1"/>
</dbReference>
<dbReference type="GO" id="GO:0016491">
    <property type="term" value="F:oxidoreductase activity"/>
    <property type="evidence" value="ECO:0007669"/>
    <property type="project" value="UniProtKB-KW"/>
</dbReference>
<proteinExistence type="inferred from homology"/>
<keyword evidence="3" id="KW-0285">Flavoprotein</keyword>
<protein>
    <recommendedName>
        <fullName evidence="6">FAD-binding PCMH-type domain-containing protein</fullName>
    </recommendedName>
</protein>
<evidence type="ECO:0000256" key="4">
    <source>
        <dbReference type="ARBA" id="ARBA00022827"/>
    </source>
</evidence>
<comment type="caution">
    <text evidence="7">The sequence shown here is derived from an EMBL/GenBank/DDBJ whole genome shotgun (WGS) entry which is preliminary data.</text>
</comment>
<evidence type="ECO:0000256" key="2">
    <source>
        <dbReference type="ARBA" id="ARBA00005466"/>
    </source>
</evidence>
<dbReference type="InterPro" id="IPR016167">
    <property type="entry name" value="FAD-bd_PCMH_sub1"/>
</dbReference>
<keyword evidence="8" id="KW-1185">Reference proteome</keyword>
<comment type="similarity">
    <text evidence="2">Belongs to the oxygen-dependent FAD-linked oxidoreductase family.</text>
</comment>
<feature type="domain" description="FAD-binding PCMH-type" evidence="6">
    <location>
        <begin position="33"/>
        <end position="203"/>
    </location>
</feature>
<dbReference type="InterPro" id="IPR016169">
    <property type="entry name" value="FAD-bd_PCMH_sub2"/>
</dbReference>
<evidence type="ECO:0000256" key="1">
    <source>
        <dbReference type="ARBA" id="ARBA00001974"/>
    </source>
</evidence>
<evidence type="ECO:0000256" key="3">
    <source>
        <dbReference type="ARBA" id="ARBA00022630"/>
    </source>
</evidence>
<dbReference type="SUPFAM" id="SSF56176">
    <property type="entry name" value="FAD-binding/transporter-associated domain-like"/>
    <property type="match status" value="1"/>
</dbReference>
<dbReference type="InterPro" id="IPR036318">
    <property type="entry name" value="FAD-bd_PCMH-like_sf"/>
</dbReference>
<keyword evidence="4" id="KW-0274">FAD</keyword>
<dbReference type="EMBL" id="JANAWD010000533">
    <property type="protein sequence ID" value="KAJ3478170.1"/>
    <property type="molecule type" value="Genomic_DNA"/>
</dbReference>
<dbReference type="Proteomes" id="UP001212997">
    <property type="component" value="Unassembled WGS sequence"/>
</dbReference>